<evidence type="ECO:0000313" key="2">
    <source>
        <dbReference type="Proteomes" id="UP001142372"/>
    </source>
</evidence>
<proteinExistence type="predicted"/>
<reference evidence="1" key="2">
    <citation type="submission" date="2023-01" db="EMBL/GenBank/DDBJ databases">
        <authorList>
            <person name="Sun Q."/>
            <person name="Evtushenko L."/>
        </authorList>
    </citation>
    <scope>NUCLEOTIDE SEQUENCE</scope>
    <source>
        <strain evidence="1">VKM Ac-1401</strain>
    </source>
</reference>
<dbReference type="EMBL" id="BSEN01000013">
    <property type="protein sequence ID" value="GLJ77211.1"/>
    <property type="molecule type" value="Genomic_DNA"/>
</dbReference>
<reference evidence="1" key="1">
    <citation type="journal article" date="2014" name="Int. J. Syst. Evol. Microbiol.">
        <title>Complete genome sequence of Corynebacterium casei LMG S-19264T (=DSM 44701T), isolated from a smear-ripened cheese.</title>
        <authorList>
            <consortium name="US DOE Joint Genome Institute (JGI-PGF)"/>
            <person name="Walter F."/>
            <person name="Albersmeier A."/>
            <person name="Kalinowski J."/>
            <person name="Ruckert C."/>
        </authorList>
    </citation>
    <scope>NUCLEOTIDE SEQUENCE</scope>
    <source>
        <strain evidence="1">VKM Ac-1401</strain>
    </source>
</reference>
<name>A0A9W6HB00_9MICO</name>
<dbReference type="AlphaFoldDB" id="A0A9W6HB00"/>
<gene>
    <name evidence="1" type="ORF">GCM10017584_27850</name>
</gene>
<comment type="caution">
    <text evidence="1">The sequence shown here is derived from an EMBL/GenBank/DDBJ whole genome shotgun (WGS) entry which is preliminary data.</text>
</comment>
<dbReference type="RefSeq" id="WP_271177855.1">
    <property type="nucleotide sequence ID" value="NZ_BAAAJO010000004.1"/>
</dbReference>
<evidence type="ECO:0000313" key="1">
    <source>
        <dbReference type="EMBL" id="GLJ77211.1"/>
    </source>
</evidence>
<organism evidence="1 2">
    <name type="scientific">Leifsonia poae</name>
    <dbReference type="NCBI Taxonomy" id="110933"/>
    <lineage>
        <taxon>Bacteria</taxon>
        <taxon>Bacillati</taxon>
        <taxon>Actinomycetota</taxon>
        <taxon>Actinomycetes</taxon>
        <taxon>Micrococcales</taxon>
        <taxon>Microbacteriaceae</taxon>
        <taxon>Leifsonia</taxon>
    </lineage>
</organism>
<keyword evidence="2" id="KW-1185">Reference proteome</keyword>
<protein>
    <recommendedName>
        <fullName evidence="3">Phage tail protein</fullName>
    </recommendedName>
</protein>
<evidence type="ECO:0008006" key="3">
    <source>
        <dbReference type="Google" id="ProtNLM"/>
    </source>
</evidence>
<accession>A0A9W6HB00</accession>
<dbReference type="Proteomes" id="UP001142372">
    <property type="component" value="Unassembled WGS sequence"/>
</dbReference>
<sequence>MTRDADDLYDHLPVIYRMRDEELGGPLKAVLEIIGEQAVLLERDLDQLYDDLFIETAADWVVPYLGDLVGYVPVSEAGAPGDPNTPAGRDLNRVLVPRRDVAATLDHRSRKGTAALLEILSDEIADWPARIVEFFTLLGWTQQLDHQHPTRGGTLDLRNGDALDLLDGPFDSAAHTVEVRRPLSHHSRGRYDIPSLGLFVARLKDYSVTAAPACCIEREGNQCYTFSVLGNDAPLFTRAERSADDAAVAGPLNLPLPIRLRAFSEQVTRRPHRVRASGLYYGDGRSLTISVQRGRARALVPIAAENVIPADLRDWHAYEAPRGSVLVDPVRGRMVFPLGQTPRAVDVTYHYGFSASMGGGEYHRPLLGPRDARMFRVRQVAPKDGEFANIGDAYRAWTTLRDAPVAEGEVAPLAAAIEVMDSRAYEERLAFDLIAGESLQLRAADRCRPTLRLLDYRVNQPDPFRVSGEAGSRFVLDGMLVAGRGIAIAAPDPGEGDAEGDAAADAAAASADSAAAVAIETPRRAADLCDVRIRHCTLVPGWDIGSECEPERPDEPSITLGGSGASLVVEHSIVGSIWVDDGERRGRPNRICLSDSILDSCDDRGLALCDPEERMANAELTVLRTTVIGRTLVHAVGLAENSVFTGALVVARRQRGCVRFCHLPPGSRTPRRFHCVPDRTALEALPASERPGEILRLAPEFSSVRYGTPAYLQLGDGCADEIVRGADDESELGAFHDLYQPQRRANLRFRLDEYTAAGYETGIIDTKQG</sequence>